<feature type="domain" description="N-acetyltransferase" evidence="1">
    <location>
        <begin position="13"/>
        <end position="155"/>
    </location>
</feature>
<dbReference type="InterPro" id="IPR000182">
    <property type="entry name" value="GNAT_dom"/>
</dbReference>
<dbReference type="AlphaFoldDB" id="A0A165T6G7"/>
<dbReference type="GO" id="GO:0016747">
    <property type="term" value="F:acyltransferase activity, transferring groups other than amino-acyl groups"/>
    <property type="evidence" value="ECO:0007669"/>
    <property type="project" value="InterPro"/>
</dbReference>
<dbReference type="EC" id="2.3.1.-" evidence="2"/>
<proteinExistence type="predicted"/>
<dbReference type="InterPro" id="IPR016181">
    <property type="entry name" value="Acyl_CoA_acyltransferase"/>
</dbReference>
<dbReference type="InterPro" id="IPR051531">
    <property type="entry name" value="N-acetyltransferase"/>
</dbReference>
<protein>
    <submittedName>
        <fullName evidence="2">Putative N-acetyltransferase YycN</fullName>
        <ecNumber evidence="2">2.3.1.-</ecNumber>
    </submittedName>
</protein>
<dbReference type="SUPFAM" id="SSF55729">
    <property type="entry name" value="Acyl-CoA N-acyltransferases (Nat)"/>
    <property type="match status" value="1"/>
</dbReference>
<dbReference type="Proteomes" id="UP000076577">
    <property type="component" value="Unassembled WGS sequence"/>
</dbReference>
<gene>
    <name evidence="2" type="primary">yycN</name>
    <name evidence="2" type="ORF">PsAD2_04428</name>
</gene>
<name>A0A165T6G7_9HYPH</name>
<dbReference type="CDD" id="cd04301">
    <property type="entry name" value="NAT_SF"/>
    <property type="match status" value="1"/>
</dbReference>
<accession>A0A165T6G7</accession>
<comment type="caution">
    <text evidence="2">The sequence shown here is derived from an EMBL/GenBank/DDBJ whole genome shotgun (WGS) entry which is preliminary data.</text>
</comment>
<dbReference type="RefSeq" id="WP_068010713.1">
    <property type="nucleotide sequence ID" value="NZ_FOFM01000001.1"/>
</dbReference>
<evidence type="ECO:0000259" key="1">
    <source>
        <dbReference type="PROSITE" id="PS51186"/>
    </source>
</evidence>
<dbReference type="Pfam" id="PF00583">
    <property type="entry name" value="Acetyltransf_1"/>
    <property type="match status" value="1"/>
</dbReference>
<dbReference type="PROSITE" id="PS51186">
    <property type="entry name" value="GNAT"/>
    <property type="match status" value="1"/>
</dbReference>
<evidence type="ECO:0000313" key="2">
    <source>
        <dbReference type="EMBL" id="KZL05502.1"/>
    </source>
</evidence>
<dbReference type="STRING" id="989403.SAMN05421798_101829"/>
<dbReference type="EMBL" id="LMCB01000152">
    <property type="protein sequence ID" value="KZL05502.1"/>
    <property type="molecule type" value="Genomic_DNA"/>
</dbReference>
<dbReference type="PANTHER" id="PTHR43792">
    <property type="entry name" value="GNAT FAMILY, PUTATIVE (AFU_ORTHOLOGUE AFUA_3G00765)-RELATED-RELATED"/>
    <property type="match status" value="1"/>
</dbReference>
<keyword evidence="2" id="KW-0808">Transferase</keyword>
<reference evidence="2 3" key="1">
    <citation type="journal article" date="2016" name="Front. Microbiol.">
        <title>Comparative Genomic Analysis Reveals a Diverse Repertoire of Genes Involved in Prokaryote-Eukaryote Interactions within the Pseudovibrio Genus.</title>
        <authorList>
            <person name="Romano S."/>
            <person name="Fernandez-Guerra A."/>
            <person name="Reen F.J."/>
            <person name="Glockner F.O."/>
            <person name="Crowley S.P."/>
            <person name="O'Sullivan O."/>
            <person name="Cotter P.D."/>
            <person name="Adams C."/>
            <person name="Dobson A.D."/>
            <person name="O'Gara F."/>
        </authorList>
    </citation>
    <scope>NUCLEOTIDE SEQUENCE [LARGE SCALE GENOMIC DNA]</scope>
    <source>
        <strain evidence="2 3">Ad2</strain>
    </source>
</reference>
<keyword evidence="3" id="KW-1185">Reference proteome</keyword>
<organism evidence="2 3">
    <name type="scientific">Pseudovibrio axinellae</name>
    <dbReference type="NCBI Taxonomy" id="989403"/>
    <lineage>
        <taxon>Bacteria</taxon>
        <taxon>Pseudomonadati</taxon>
        <taxon>Pseudomonadota</taxon>
        <taxon>Alphaproteobacteria</taxon>
        <taxon>Hyphomicrobiales</taxon>
        <taxon>Stappiaceae</taxon>
        <taxon>Pseudovibrio</taxon>
    </lineage>
</organism>
<dbReference type="Gene3D" id="3.40.630.30">
    <property type="match status" value="1"/>
</dbReference>
<evidence type="ECO:0000313" key="3">
    <source>
        <dbReference type="Proteomes" id="UP000076577"/>
    </source>
</evidence>
<dbReference type="OrthoDB" id="6172743at2"/>
<sequence>MIQLQNYDPAQFSQFKKVSTTEYVKDIMSNHRMEEQAAMAKASNAITDAFPDGMNTDQNKLLSIVLETDEGPTSVGHLWYSYTNETTAFIMDFLVDAEHRGKGIATEALIILKAALKADGLSRIGLRVEPTNKAAIRVYEKIGFSVTGWNMVSTL</sequence>
<dbReference type="PATRIC" id="fig|989403.3.peg.4852"/>
<keyword evidence="2" id="KW-0012">Acyltransferase</keyword>